<evidence type="ECO:0000313" key="1">
    <source>
        <dbReference type="EMBL" id="MBO8426418.1"/>
    </source>
</evidence>
<dbReference type="AlphaFoldDB" id="A0A9D9DGS9"/>
<dbReference type="Proteomes" id="UP000823634">
    <property type="component" value="Unassembled WGS sequence"/>
</dbReference>
<gene>
    <name evidence="1" type="ORF">IAC61_03760</name>
</gene>
<dbReference type="Pfam" id="PF08863">
    <property type="entry name" value="YolD"/>
    <property type="match status" value="1"/>
</dbReference>
<organism evidence="1 2">
    <name type="scientific">Candidatus Alloenteromonas pullistercoris</name>
    <dbReference type="NCBI Taxonomy" id="2840785"/>
    <lineage>
        <taxon>Bacteria</taxon>
        <taxon>Bacillati</taxon>
        <taxon>Bacillota</taxon>
        <taxon>Bacillota incertae sedis</taxon>
        <taxon>Candidatus Alloenteromonas</taxon>
    </lineage>
</organism>
<reference evidence="1" key="1">
    <citation type="submission" date="2020-10" db="EMBL/GenBank/DDBJ databases">
        <authorList>
            <person name="Gilroy R."/>
        </authorList>
    </citation>
    <scope>NUCLEOTIDE SEQUENCE</scope>
    <source>
        <strain evidence="1">17113</strain>
    </source>
</reference>
<proteinExistence type="predicted"/>
<comment type="caution">
    <text evidence="1">The sequence shown here is derived from an EMBL/GenBank/DDBJ whole genome shotgun (WGS) entry which is preliminary data.</text>
</comment>
<protein>
    <submittedName>
        <fullName evidence="1">YolD-like family protein</fullName>
    </submittedName>
</protein>
<evidence type="ECO:0000313" key="2">
    <source>
        <dbReference type="Proteomes" id="UP000823634"/>
    </source>
</evidence>
<accession>A0A9D9DGS9</accession>
<reference evidence="1" key="2">
    <citation type="journal article" date="2021" name="PeerJ">
        <title>Extensive microbial diversity within the chicken gut microbiome revealed by metagenomics and culture.</title>
        <authorList>
            <person name="Gilroy R."/>
            <person name="Ravi A."/>
            <person name="Getino M."/>
            <person name="Pursley I."/>
            <person name="Horton D.L."/>
            <person name="Alikhan N.F."/>
            <person name="Baker D."/>
            <person name="Gharbi K."/>
            <person name="Hall N."/>
            <person name="Watson M."/>
            <person name="Adriaenssens E.M."/>
            <person name="Foster-Nyarko E."/>
            <person name="Jarju S."/>
            <person name="Secka A."/>
            <person name="Antonio M."/>
            <person name="Oren A."/>
            <person name="Chaudhuri R.R."/>
            <person name="La Ragione R."/>
            <person name="Hildebrand F."/>
            <person name="Pallen M.J."/>
        </authorList>
    </citation>
    <scope>NUCLEOTIDE SEQUENCE</scope>
    <source>
        <strain evidence="1">17113</strain>
    </source>
</reference>
<dbReference type="InterPro" id="IPR014962">
    <property type="entry name" value="YolD"/>
</dbReference>
<name>A0A9D9DGS9_9FIRM</name>
<sequence length="101" mass="12097">MSDRGMVKWMPYQSLVEQSSFLARMRYEKNKKPRPHISSDRAREINEILVTYEGEEVAARYYHDGYLYDLTGRISKIDALYRRLWINGILIPFPDLIDLRR</sequence>
<dbReference type="EMBL" id="JADINA010000024">
    <property type="protein sequence ID" value="MBO8426418.1"/>
    <property type="molecule type" value="Genomic_DNA"/>
</dbReference>
<dbReference type="PANTHER" id="PTHR40051">
    <property type="entry name" value="IG HYPOTHETICAL 15966"/>
    <property type="match status" value="1"/>
</dbReference>
<dbReference type="PANTHER" id="PTHR40051:SF1">
    <property type="entry name" value="YOLD-LIKE FAMILY PROTEIN"/>
    <property type="match status" value="1"/>
</dbReference>